<name>A0ABZ2Y9B1_9BACT</name>
<feature type="transmembrane region" description="Helical" evidence="8">
    <location>
        <begin position="169"/>
        <end position="191"/>
    </location>
</feature>
<evidence type="ECO:0000256" key="1">
    <source>
        <dbReference type="ARBA" id="ARBA00004651"/>
    </source>
</evidence>
<feature type="transmembrane region" description="Helical" evidence="8">
    <location>
        <begin position="6"/>
        <end position="29"/>
    </location>
</feature>
<evidence type="ECO:0000256" key="4">
    <source>
        <dbReference type="ARBA" id="ARBA00022692"/>
    </source>
</evidence>
<keyword evidence="10" id="KW-1185">Reference proteome</keyword>
<keyword evidence="6 8" id="KW-1133">Transmembrane helix</keyword>
<evidence type="ECO:0000256" key="8">
    <source>
        <dbReference type="SAM" id="Phobius"/>
    </source>
</evidence>
<evidence type="ECO:0000313" key="9">
    <source>
        <dbReference type="EMBL" id="WZL75599.1"/>
    </source>
</evidence>
<dbReference type="PANTHER" id="PTHR11040">
    <property type="entry name" value="ZINC/IRON TRANSPORTER"/>
    <property type="match status" value="1"/>
</dbReference>
<evidence type="ECO:0000256" key="3">
    <source>
        <dbReference type="ARBA" id="ARBA00022475"/>
    </source>
</evidence>
<dbReference type="InterPro" id="IPR003689">
    <property type="entry name" value="ZIP"/>
</dbReference>
<protein>
    <submittedName>
        <fullName evidence="9">ZIP family metal transporter</fullName>
    </submittedName>
</protein>
<sequence length="249" mass="26237">MSILWWGILGSTLAGLATGLGGIPVLFPSLSAVSHRFRDELLGFAAGVMLAATAFSLLIPAIEYGGVWVALGGVVLGVLLLDLMDRFLPHEHFEKGLEGPRSKLREIWLFVIAITLHNFPEGLAVGVSFGTGNVSDGVTVATAIGIQNIPEGMAVAISLLGVGYPRSRAFFYAFLTGLVEPLGGVLGAGLVSIMHFFLPWGMAIAAGAMLFVISDEIIPETHHGKSARFSTYALIAGFGIMMLLDNLLG</sequence>
<dbReference type="Proteomes" id="UP001461341">
    <property type="component" value="Chromosome"/>
</dbReference>
<keyword evidence="3" id="KW-1003">Cell membrane</keyword>
<keyword evidence="7 8" id="KW-0472">Membrane</keyword>
<keyword evidence="5" id="KW-0862">Zinc</keyword>
<feature type="transmembrane region" description="Helical" evidence="8">
    <location>
        <begin position="41"/>
        <end position="59"/>
    </location>
</feature>
<evidence type="ECO:0000256" key="2">
    <source>
        <dbReference type="ARBA" id="ARBA00006939"/>
    </source>
</evidence>
<dbReference type="Pfam" id="PF02535">
    <property type="entry name" value="Zip"/>
    <property type="match status" value="1"/>
</dbReference>
<evidence type="ECO:0000256" key="6">
    <source>
        <dbReference type="ARBA" id="ARBA00022989"/>
    </source>
</evidence>
<feature type="transmembrane region" description="Helical" evidence="8">
    <location>
        <begin position="197"/>
        <end position="217"/>
    </location>
</feature>
<organism evidence="9 10">
    <name type="scientific">Thermatribacter velox</name>
    <dbReference type="NCBI Taxonomy" id="3039681"/>
    <lineage>
        <taxon>Bacteria</taxon>
        <taxon>Pseudomonadati</taxon>
        <taxon>Atribacterota</taxon>
        <taxon>Atribacteria</taxon>
        <taxon>Atribacterales</taxon>
        <taxon>Thermatribacteraceae</taxon>
        <taxon>Thermatribacter</taxon>
    </lineage>
</organism>
<evidence type="ECO:0000313" key="10">
    <source>
        <dbReference type="Proteomes" id="UP001461341"/>
    </source>
</evidence>
<feature type="transmembrane region" description="Helical" evidence="8">
    <location>
        <begin position="140"/>
        <end position="162"/>
    </location>
</feature>
<proteinExistence type="inferred from homology"/>
<gene>
    <name evidence="9" type="ORF">QBE54_08365</name>
</gene>
<keyword evidence="4 8" id="KW-0812">Transmembrane</keyword>
<reference evidence="9 10" key="1">
    <citation type="submission" date="2023-03" db="EMBL/GenBank/DDBJ databases">
        <title>Novel Species.</title>
        <authorList>
            <person name="Ma S."/>
        </authorList>
    </citation>
    <scope>NUCLEOTIDE SEQUENCE [LARGE SCALE GENOMIC DNA]</scope>
    <source>
        <strain evidence="9 10">B11</strain>
    </source>
</reference>
<feature type="transmembrane region" description="Helical" evidence="8">
    <location>
        <begin position="104"/>
        <end position="120"/>
    </location>
</feature>
<feature type="transmembrane region" description="Helical" evidence="8">
    <location>
        <begin position="229"/>
        <end position="248"/>
    </location>
</feature>
<feature type="transmembrane region" description="Helical" evidence="8">
    <location>
        <begin position="65"/>
        <end position="83"/>
    </location>
</feature>
<evidence type="ECO:0000256" key="7">
    <source>
        <dbReference type="ARBA" id="ARBA00023136"/>
    </source>
</evidence>
<comment type="subcellular location">
    <subcellularLocation>
        <location evidence="1">Cell membrane</location>
        <topology evidence="1">Multi-pass membrane protein</topology>
    </subcellularLocation>
</comment>
<dbReference type="PANTHER" id="PTHR11040:SF211">
    <property type="entry name" value="ZINC TRANSPORTER ZIP11"/>
    <property type="match status" value="1"/>
</dbReference>
<accession>A0ABZ2Y9B1</accession>
<evidence type="ECO:0000256" key="5">
    <source>
        <dbReference type="ARBA" id="ARBA00022833"/>
    </source>
</evidence>
<comment type="similarity">
    <text evidence="2">Belongs to the ZIP transporter (TC 2.A.5) family.</text>
</comment>
<dbReference type="RefSeq" id="WP_369017748.1">
    <property type="nucleotide sequence ID" value="NZ_CP121689.1"/>
</dbReference>
<dbReference type="EMBL" id="CP121689">
    <property type="protein sequence ID" value="WZL75599.1"/>
    <property type="molecule type" value="Genomic_DNA"/>
</dbReference>